<comment type="subunit">
    <text evidence="4">The methyltransferase is composed of M and S polypeptides.</text>
</comment>
<dbReference type="AlphaFoldDB" id="A0A0N8KMU9"/>
<accession>A0A0N8KMU9</accession>
<dbReference type="EMBL" id="LJZR01000017">
    <property type="protein sequence ID" value="KPQ34746.1"/>
    <property type="molecule type" value="Genomic_DNA"/>
</dbReference>
<gene>
    <name evidence="6" type="primary">hsdS</name>
    <name evidence="6" type="ORF">HLUCCA11_13545</name>
</gene>
<dbReference type="InterPro" id="IPR051212">
    <property type="entry name" value="Type-I_RE_S_subunit"/>
</dbReference>
<dbReference type="PANTHER" id="PTHR43140">
    <property type="entry name" value="TYPE-1 RESTRICTION ENZYME ECOKI SPECIFICITY PROTEIN"/>
    <property type="match status" value="1"/>
</dbReference>
<dbReference type="InterPro" id="IPR044946">
    <property type="entry name" value="Restrct_endonuc_typeI_TRD_sf"/>
</dbReference>
<dbReference type="Pfam" id="PF01420">
    <property type="entry name" value="Methylase_S"/>
    <property type="match status" value="2"/>
</dbReference>
<dbReference type="GO" id="GO:0009307">
    <property type="term" value="P:DNA restriction-modification system"/>
    <property type="evidence" value="ECO:0007669"/>
    <property type="project" value="UniProtKB-KW"/>
</dbReference>
<evidence type="ECO:0000259" key="5">
    <source>
        <dbReference type="Pfam" id="PF01420"/>
    </source>
</evidence>
<evidence type="ECO:0000313" key="6">
    <source>
        <dbReference type="EMBL" id="KPQ34746.1"/>
    </source>
</evidence>
<dbReference type="Gene3D" id="3.90.220.20">
    <property type="entry name" value="DNA methylase specificity domains"/>
    <property type="match status" value="2"/>
</dbReference>
<dbReference type="GO" id="GO:0009035">
    <property type="term" value="F:type I site-specific deoxyribonuclease activity"/>
    <property type="evidence" value="ECO:0007669"/>
    <property type="project" value="UniProtKB-EC"/>
</dbReference>
<keyword evidence="2" id="KW-0680">Restriction system</keyword>
<dbReference type="PANTHER" id="PTHR43140:SF1">
    <property type="entry name" value="TYPE I RESTRICTION ENZYME ECOKI SPECIFICITY SUBUNIT"/>
    <property type="match status" value="1"/>
</dbReference>
<proteinExistence type="inferred from homology"/>
<reference evidence="6 7" key="1">
    <citation type="submission" date="2015-09" db="EMBL/GenBank/DDBJ databases">
        <title>Identification and resolution of microdiversity through metagenomic sequencing of parallel consortia.</title>
        <authorList>
            <person name="Nelson W.C."/>
            <person name="Romine M.F."/>
            <person name="Lindemann S.R."/>
        </authorList>
    </citation>
    <scope>NUCLEOTIDE SEQUENCE [LARGE SCALE GENOMIC DNA]</scope>
    <source>
        <strain evidence="6">Ana</strain>
    </source>
</reference>
<dbReference type="InterPro" id="IPR000055">
    <property type="entry name" value="Restrct_endonuc_typeI_TRD"/>
</dbReference>
<comment type="similarity">
    <text evidence="1">Belongs to the type-I restriction system S methylase family.</text>
</comment>
<evidence type="ECO:0000256" key="4">
    <source>
        <dbReference type="ARBA" id="ARBA00038652"/>
    </source>
</evidence>
<dbReference type="CDD" id="cd17261">
    <property type="entry name" value="RMtype1_S_EcoKI-TRD2-CR2_like"/>
    <property type="match status" value="1"/>
</dbReference>
<protein>
    <submittedName>
        <fullName evidence="6">Type I restriction enzyme, S subunit</fullName>
        <ecNumber evidence="6">3.1.21.3</ecNumber>
    </submittedName>
</protein>
<dbReference type="Proteomes" id="UP000050465">
    <property type="component" value="Unassembled WGS sequence"/>
</dbReference>
<dbReference type="GO" id="GO:0003677">
    <property type="term" value="F:DNA binding"/>
    <property type="evidence" value="ECO:0007669"/>
    <property type="project" value="UniProtKB-KW"/>
</dbReference>
<dbReference type="CDD" id="cd17266">
    <property type="entry name" value="RMtype1_S_Sau1132ORF3780P-TRD2-CR2_like"/>
    <property type="match status" value="1"/>
</dbReference>
<feature type="domain" description="Type I restriction modification DNA specificity" evidence="5">
    <location>
        <begin position="266"/>
        <end position="398"/>
    </location>
</feature>
<evidence type="ECO:0000256" key="2">
    <source>
        <dbReference type="ARBA" id="ARBA00022747"/>
    </source>
</evidence>
<feature type="domain" description="Type I restriction modification DNA specificity" evidence="5">
    <location>
        <begin position="8"/>
        <end position="151"/>
    </location>
</feature>
<evidence type="ECO:0000256" key="1">
    <source>
        <dbReference type="ARBA" id="ARBA00010923"/>
    </source>
</evidence>
<dbReference type="SUPFAM" id="SSF116734">
    <property type="entry name" value="DNA methylase specificity domain"/>
    <property type="match status" value="2"/>
</dbReference>
<dbReference type="STRING" id="1666911.HLUCCA11_13545"/>
<evidence type="ECO:0000256" key="3">
    <source>
        <dbReference type="ARBA" id="ARBA00023125"/>
    </source>
</evidence>
<name>A0A0N8KMU9_9CYAN</name>
<evidence type="ECO:0000313" key="7">
    <source>
        <dbReference type="Proteomes" id="UP000050465"/>
    </source>
</evidence>
<sequence length="467" mass="52652">MTDLGLLPDNWCLVYLGEIFYWSNGKGLTKKNMIGGKHKVYGGNGIAGSHTNWLCESESIVIGRVGAQCGNVHLAVAKSWITDNAIYSSPRNIPISLDFFCYLLRNQKLNELAGGSGQPYVSQGLLNDLKVPLPPLNEQRRIVAKIEALTDRSRKAREALDAIPPLLDQFRQSVLAAAFRGDLTADWRAANPNVEPAERILEKSANKLHYSQQEINQEINNCYTYLPETWTWTKLKAVIHKIKAGKNFKCPEIPVTKDTVGLVKISAVTWGEFNSLETKTVEDLSKIDVSLFIKKGDLLVTRANTLELVGASVIVNEIDYKIMLSDKVWRIETLNVDKDYLNFYLNSKAGRKEIEKRASGNQQSMRNISQQAFLDIVIAFPPIEEQIEISRHLKSIFSGFKNIQRQYQYSLSDLEQLDQSILAKAFRGELVPQDPTDEPASILLDRIRAEREKNQKNKKADKGKKNC</sequence>
<keyword evidence="3" id="KW-0238">DNA-binding</keyword>
<dbReference type="PATRIC" id="fig|1666911.3.peg.1479"/>
<organism evidence="6 7">
    <name type="scientific">Phormidesmis priestleyi Ana</name>
    <dbReference type="NCBI Taxonomy" id="1666911"/>
    <lineage>
        <taxon>Bacteria</taxon>
        <taxon>Bacillati</taxon>
        <taxon>Cyanobacteriota</taxon>
        <taxon>Cyanophyceae</taxon>
        <taxon>Leptolyngbyales</taxon>
        <taxon>Leptolyngbyaceae</taxon>
        <taxon>Phormidesmis</taxon>
    </lineage>
</organism>
<dbReference type="EC" id="3.1.21.3" evidence="6"/>
<comment type="caution">
    <text evidence="6">The sequence shown here is derived from an EMBL/GenBank/DDBJ whole genome shotgun (WGS) entry which is preliminary data.</text>
</comment>
<keyword evidence="6" id="KW-0378">Hydrolase</keyword>